<reference evidence="1" key="1">
    <citation type="submission" date="2023-07" db="EMBL/GenBank/DDBJ databases">
        <title>Black Yeasts Isolated from many extreme environments.</title>
        <authorList>
            <person name="Coleine C."/>
            <person name="Stajich J.E."/>
            <person name="Selbmann L."/>
        </authorList>
    </citation>
    <scope>NUCLEOTIDE SEQUENCE</scope>
    <source>
        <strain evidence="1">CCFEE 5714</strain>
    </source>
</reference>
<evidence type="ECO:0000313" key="1">
    <source>
        <dbReference type="EMBL" id="KAK3680357.1"/>
    </source>
</evidence>
<dbReference type="EMBL" id="JAUTXU010000466">
    <property type="protein sequence ID" value="KAK3680357.1"/>
    <property type="molecule type" value="Genomic_DNA"/>
</dbReference>
<accession>A0ACC3M8X9</accession>
<gene>
    <name evidence="1" type="ORF">LTR37_021299</name>
</gene>
<name>A0ACC3M8X9_9PEZI</name>
<organism evidence="1 2">
    <name type="scientific">Vermiconidia calcicola</name>
    <dbReference type="NCBI Taxonomy" id="1690605"/>
    <lineage>
        <taxon>Eukaryota</taxon>
        <taxon>Fungi</taxon>
        <taxon>Dikarya</taxon>
        <taxon>Ascomycota</taxon>
        <taxon>Pezizomycotina</taxon>
        <taxon>Dothideomycetes</taxon>
        <taxon>Dothideomycetidae</taxon>
        <taxon>Mycosphaerellales</taxon>
        <taxon>Extremaceae</taxon>
        <taxon>Vermiconidia</taxon>
    </lineage>
</organism>
<dbReference type="Proteomes" id="UP001281147">
    <property type="component" value="Unassembled WGS sequence"/>
</dbReference>
<comment type="caution">
    <text evidence="1">The sequence shown here is derived from an EMBL/GenBank/DDBJ whole genome shotgun (WGS) entry which is preliminary data.</text>
</comment>
<keyword evidence="2" id="KW-1185">Reference proteome</keyword>
<evidence type="ECO:0000313" key="2">
    <source>
        <dbReference type="Proteomes" id="UP001281147"/>
    </source>
</evidence>
<proteinExistence type="predicted"/>
<sequence>MVEDPGIQNIHNIHSKTQARDTPAMIELGNGTDAVTLNRRAALQSLTEAWKSLTKAGDRAASDKIEEIGKVIFGQHTWDEALKGAISYDSVPFTAL</sequence>
<protein>
    <submittedName>
        <fullName evidence="1">Uncharacterized protein</fullName>
    </submittedName>
</protein>